<dbReference type="SMART" id="SM00079">
    <property type="entry name" value="PBPe"/>
    <property type="match status" value="1"/>
</dbReference>
<organism evidence="5 6">
    <name type="scientific">Pseudobacteriovorax antillogorgiicola</name>
    <dbReference type="NCBI Taxonomy" id="1513793"/>
    <lineage>
        <taxon>Bacteria</taxon>
        <taxon>Pseudomonadati</taxon>
        <taxon>Bdellovibrionota</taxon>
        <taxon>Oligoflexia</taxon>
        <taxon>Oligoflexales</taxon>
        <taxon>Pseudobacteriovoracaceae</taxon>
        <taxon>Pseudobacteriovorax</taxon>
    </lineage>
</organism>
<evidence type="ECO:0000259" key="3">
    <source>
        <dbReference type="SMART" id="SM00062"/>
    </source>
</evidence>
<dbReference type="GO" id="GO:0015276">
    <property type="term" value="F:ligand-gated monoatomic ion channel activity"/>
    <property type="evidence" value="ECO:0007669"/>
    <property type="project" value="InterPro"/>
</dbReference>
<evidence type="ECO:0000259" key="4">
    <source>
        <dbReference type="SMART" id="SM00079"/>
    </source>
</evidence>
<evidence type="ECO:0000313" key="6">
    <source>
        <dbReference type="Proteomes" id="UP000192907"/>
    </source>
</evidence>
<dbReference type="EMBL" id="FWZT01000019">
    <property type="protein sequence ID" value="SMF57920.1"/>
    <property type="molecule type" value="Genomic_DNA"/>
</dbReference>
<name>A0A1Y6CDC7_9BACT</name>
<gene>
    <name evidence="5" type="ORF">SAMN06296036_11933</name>
</gene>
<feature type="chain" id="PRO_5013255307" evidence="2">
    <location>
        <begin position="22"/>
        <end position="267"/>
    </location>
</feature>
<feature type="domain" description="Ionotropic glutamate receptor C-terminal" evidence="4">
    <location>
        <begin position="32"/>
        <end position="240"/>
    </location>
</feature>
<dbReference type="PANTHER" id="PTHR35936">
    <property type="entry name" value="MEMBRANE-BOUND LYTIC MUREIN TRANSGLYCOSYLASE F"/>
    <property type="match status" value="1"/>
</dbReference>
<dbReference type="SMART" id="SM00062">
    <property type="entry name" value="PBPb"/>
    <property type="match status" value="1"/>
</dbReference>
<feature type="signal peptide" evidence="2">
    <location>
        <begin position="1"/>
        <end position="21"/>
    </location>
</feature>
<dbReference type="PANTHER" id="PTHR35936:SF38">
    <property type="entry name" value="GLUTAMINE-BINDING PERIPLASMIC PROTEIN"/>
    <property type="match status" value="1"/>
</dbReference>
<proteinExistence type="predicted"/>
<sequence length="267" mass="30213">MIRRLISFCFLLVALAIPAQADTLKDIQSKGVIKVGMEPGFLPFEMRTKSGEYVGFDIEMMNAFAKFLGVKTEFISTKWDGIIPGLMAKKYDVVVSGMTITPARRKAVLFSEPYYKAGLKVLMRPELAKTVRNLKDLDQKKHKIVVKLGTTGDIFVGKSISKAKVRKLDSEADAAQSVLLGRMDAFIYDKPYLELYAESKKGKVSLMPDVLSEEYFGLAARKQDQSLVTKFNEFLAKWKADKTGGYDYTYKKIFIDMTWKSKFPNLF</sequence>
<dbReference type="Pfam" id="PF00497">
    <property type="entry name" value="SBP_bac_3"/>
    <property type="match status" value="1"/>
</dbReference>
<reference evidence="6" key="1">
    <citation type="submission" date="2017-04" db="EMBL/GenBank/DDBJ databases">
        <authorList>
            <person name="Varghese N."/>
            <person name="Submissions S."/>
        </authorList>
    </citation>
    <scope>NUCLEOTIDE SEQUENCE [LARGE SCALE GENOMIC DNA]</scope>
    <source>
        <strain evidence="6">RKEM611</strain>
    </source>
</reference>
<dbReference type="RefSeq" id="WP_159455543.1">
    <property type="nucleotide sequence ID" value="NZ_FWZT01000019.1"/>
</dbReference>
<protein>
    <submittedName>
        <fullName evidence="5">Amino acid ABC transporter substrate-binding protein, PAAT family</fullName>
    </submittedName>
</protein>
<evidence type="ECO:0000256" key="2">
    <source>
        <dbReference type="SAM" id="SignalP"/>
    </source>
</evidence>
<dbReference type="InterPro" id="IPR001638">
    <property type="entry name" value="Solute-binding_3/MltF_N"/>
</dbReference>
<keyword evidence="6" id="KW-1185">Reference proteome</keyword>
<dbReference type="GO" id="GO:0016020">
    <property type="term" value="C:membrane"/>
    <property type="evidence" value="ECO:0007669"/>
    <property type="project" value="InterPro"/>
</dbReference>
<keyword evidence="1 2" id="KW-0732">Signal</keyword>
<dbReference type="InterPro" id="IPR001320">
    <property type="entry name" value="Iontro_rcpt_C"/>
</dbReference>
<dbReference type="AlphaFoldDB" id="A0A1Y6CDC7"/>
<evidence type="ECO:0000313" key="5">
    <source>
        <dbReference type="EMBL" id="SMF57920.1"/>
    </source>
</evidence>
<accession>A0A1Y6CDC7</accession>
<dbReference type="SUPFAM" id="SSF53850">
    <property type="entry name" value="Periplasmic binding protein-like II"/>
    <property type="match status" value="1"/>
</dbReference>
<dbReference type="Proteomes" id="UP000192907">
    <property type="component" value="Unassembled WGS sequence"/>
</dbReference>
<dbReference type="Gene3D" id="3.40.190.10">
    <property type="entry name" value="Periplasmic binding protein-like II"/>
    <property type="match status" value="2"/>
</dbReference>
<feature type="domain" description="Solute-binding protein family 3/N-terminal" evidence="3">
    <location>
        <begin position="32"/>
        <end position="256"/>
    </location>
</feature>
<dbReference type="STRING" id="1513793.SAMN06296036_11933"/>
<evidence type="ECO:0000256" key="1">
    <source>
        <dbReference type="ARBA" id="ARBA00022729"/>
    </source>
</evidence>